<sequence>MVKIAIAGGAGNVASEIVDVLVATEKHDIVILTRRDISTINPTMNVKFVKTDYANTEQLTQILQGVHTVLSFIAPHRNQDVAITVQKNLISASIQAGVKRFAPSEWEVKQFATKNRDSSESLDPYLYKAATRTCLEEVNKDTKVLEYCLFQPGLFTNYLTAPYKSATHLTAFETPFDFERRRMLVVDGGENSRITFTTVQDLAHVVARAVDYEGEWPVVGGMAGTTMSVGELIALGEKIRGGTFNVTRLKEEDLGAGTWKSEWAPLVAHPSIPDEQVEVVSRALVPNILLAVNEGAFETSDEWNRLLPDYEFTGAKTFVEREWRRE</sequence>
<organism evidence="5 6">
    <name type="scientific">Phaeosphaeria nodorum (strain SN15 / ATCC MYA-4574 / FGSC 10173)</name>
    <name type="common">Glume blotch fungus</name>
    <name type="synonym">Parastagonospora nodorum</name>
    <dbReference type="NCBI Taxonomy" id="321614"/>
    <lineage>
        <taxon>Eukaryota</taxon>
        <taxon>Fungi</taxon>
        <taxon>Dikarya</taxon>
        <taxon>Ascomycota</taxon>
        <taxon>Pezizomycotina</taxon>
        <taxon>Dothideomycetes</taxon>
        <taxon>Pleosporomycetidae</taxon>
        <taxon>Pleosporales</taxon>
        <taxon>Pleosporineae</taxon>
        <taxon>Phaeosphaeriaceae</taxon>
        <taxon>Parastagonospora</taxon>
    </lineage>
</organism>
<comment type="similarity">
    <text evidence="1">Belongs to the NmrA-type oxidoreductase family. Isoflavone reductase subfamily.</text>
</comment>
<feature type="domain" description="NmrA-like" evidence="4">
    <location>
        <begin position="3"/>
        <end position="252"/>
    </location>
</feature>
<keyword evidence="2" id="KW-0521">NADP</keyword>
<dbReference type="OMA" id="HTVLSFM"/>
<dbReference type="Proteomes" id="UP000663193">
    <property type="component" value="Chromosome 15"/>
</dbReference>
<dbReference type="OrthoDB" id="10000533at2759"/>
<evidence type="ECO:0000256" key="2">
    <source>
        <dbReference type="ARBA" id="ARBA00022857"/>
    </source>
</evidence>
<dbReference type="Pfam" id="PF05368">
    <property type="entry name" value="NmrA"/>
    <property type="match status" value="1"/>
</dbReference>
<dbReference type="Gene3D" id="3.40.50.720">
    <property type="entry name" value="NAD(P)-binding Rossmann-like Domain"/>
    <property type="match status" value="1"/>
</dbReference>
<keyword evidence="6" id="KW-1185">Reference proteome</keyword>
<keyword evidence="3" id="KW-0560">Oxidoreductase</keyword>
<dbReference type="VEuPathDB" id="FungiDB:JI435_101680"/>
<proteinExistence type="inferred from homology"/>
<dbReference type="InterPro" id="IPR036291">
    <property type="entry name" value="NAD(P)-bd_dom_sf"/>
</dbReference>
<evidence type="ECO:0000256" key="1">
    <source>
        <dbReference type="ARBA" id="ARBA00005725"/>
    </source>
</evidence>
<dbReference type="InterPro" id="IPR008030">
    <property type="entry name" value="NmrA-like"/>
</dbReference>
<dbReference type="AlphaFoldDB" id="A0A7U2I4S5"/>
<gene>
    <name evidence="5" type="ORF">JI435_101680</name>
</gene>
<dbReference type="PANTHER" id="PTHR47706">
    <property type="entry name" value="NMRA-LIKE FAMILY PROTEIN"/>
    <property type="match status" value="1"/>
</dbReference>
<dbReference type="EMBL" id="CP069037">
    <property type="protein sequence ID" value="QRD03381.1"/>
    <property type="molecule type" value="Genomic_DNA"/>
</dbReference>
<name>A0A7U2I4S5_PHANO</name>
<evidence type="ECO:0000256" key="3">
    <source>
        <dbReference type="ARBA" id="ARBA00023002"/>
    </source>
</evidence>
<evidence type="ECO:0000313" key="5">
    <source>
        <dbReference type="EMBL" id="QRD03381.1"/>
    </source>
</evidence>
<evidence type="ECO:0000313" key="6">
    <source>
        <dbReference type="Proteomes" id="UP000663193"/>
    </source>
</evidence>
<dbReference type="SUPFAM" id="SSF51735">
    <property type="entry name" value="NAD(P)-binding Rossmann-fold domains"/>
    <property type="match status" value="1"/>
</dbReference>
<reference evidence="6" key="1">
    <citation type="journal article" date="2021" name="BMC Genomics">
        <title>Chromosome-level genome assembly and manually-curated proteome of model necrotroph Parastagonospora nodorum Sn15 reveals a genome-wide trove of candidate effector homologs, and redundancy of virulence-related functions within an accessory chromosome.</title>
        <authorList>
            <person name="Bertazzoni S."/>
            <person name="Jones D.A.B."/>
            <person name="Phan H.T."/>
            <person name="Tan K.-C."/>
            <person name="Hane J.K."/>
        </authorList>
    </citation>
    <scope>NUCLEOTIDE SEQUENCE [LARGE SCALE GENOMIC DNA]</scope>
    <source>
        <strain evidence="6">SN15 / ATCC MYA-4574 / FGSC 10173)</strain>
    </source>
</reference>
<accession>A0A7U2I4S5</accession>
<dbReference type="PANTHER" id="PTHR47706:SF4">
    <property type="entry name" value="NMRA-LIKE DOMAIN-CONTAINING PROTEIN"/>
    <property type="match status" value="1"/>
</dbReference>
<dbReference type="GO" id="GO:0016491">
    <property type="term" value="F:oxidoreductase activity"/>
    <property type="evidence" value="ECO:0007669"/>
    <property type="project" value="UniProtKB-KW"/>
</dbReference>
<protein>
    <recommendedName>
        <fullName evidence="4">NmrA-like domain-containing protein</fullName>
    </recommendedName>
</protein>
<evidence type="ECO:0000259" key="4">
    <source>
        <dbReference type="Pfam" id="PF05368"/>
    </source>
</evidence>
<dbReference type="InterPro" id="IPR051609">
    <property type="entry name" value="NmrA/Isoflavone_reductase-like"/>
</dbReference>